<protein>
    <recommendedName>
        <fullName evidence="2">LiaF transmembrane domain-containing protein</fullName>
    </recommendedName>
</protein>
<dbReference type="InterPro" id="IPR054331">
    <property type="entry name" value="LiaF_TM"/>
</dbReference>
<feature type="transmembrane region" description="Helical" evidence="1">
    <location>
        <begin position="5"/>
        <end position="21"/>
    </location>
</feature>
<feature type="transmembrane region" description="Helical" evidence="1">
    <location>
        <begin position="81"/>
        <end position="99"/>
    </location>
</feature>
<name>A0A927CUH3_9BACI</name>
<comment type="caution">
    <text evidence="3">The sequence shown here is derived from an EMBL/GenBank/DDBJ whole genome shotgun (WGS) entry which is preliminary data.</text>
</comment>
<sequence length="161" mass="18208">MKSNSIFSGIILIGFGLYYLLERFTIDFLQNLHTWPTLLCITGVAFLVQAYKANHYDSILPGVIFFGFGVHFHVINTYHIWPNHLGVFILIISLGLLLQANKTKDGYFPGIVLLIISMLLLFNDKLLNILGVVQTELISRFSVWAIVLIALGLVLLFIKKK</sequence>
<evidence type="ECO:0000256" key="1">
    <source>
        <dbReference type="SAM" id="Phobius"/>
    </source>
</evidence>
<feature type="domain" description="LiaF transmembrane" evidence="2">
    <location>
        <begin position="7"/>
        <end position="102"/>
    </location>
</feature>
<reference evidence="3" key="1">
    <citation type="submission" date="2020-09" db="EMBL/GenBank/DDBJ databases">
        <title>Bacillus faecalis sp. nov., a moderately halophilic bacterium isolated from cow faeces.</title>
        <authorList>
            <person name="Jiang L."/>
            <person name="Lee J."/>
        </authorList>
    </citation>
    <scope>NUCLEOTIDE SEQUENCE</scope>
    <source>
        <strain evidence="3">AGMB 02131</strain>
    </source>
</reference>
<evidence type="ECO:0000313" key="3">
    <source>
        <dbReference type="EMBL" id="MBD3107803.1"/>
    </source>
</evidence>
<accession>A0A927CUH3</accession>
<keyword evidence="1" id="KW-1133">Transmembrane helix</keyword>
<feature type="transmembrane region" description="Helical" evidence="1">
    <location>
        <begin position="33"/>
        <end position="51"/>
    </location>
</feature>
<keyword evidence="1" id="KW-0472">Membrane</keyword>
<dbReference type="Pfam" id="PF22570">
    <property type="entry name" value="LiaF-TM"/>
    <property type="match status" value="1"/>
</dbReference>
<dbReference type="EMBL" id="JACXSI010000011">
    <property type="protein sequence ID" value="MBD3107803.1"/>
    <property type="molecule type" value="Genomic_DNA"/>
</dbReference>
<proteinExistence type="predicted"/>
<dbReference type="AlphaFoldDB" id="A0A927CUH3"/>
<gene>
    <name evidence="3" type="ORF">IEO70_05440</name>
</gene>
<organism evidence="3 4">
    <name type="scientific">Peribacillus faecalis</name>
    <dbReference type="NCBI Taxonomy" id="2772559"/>
    <lineage>
        <taxon>Bacteria</taxon>
        <taxon>Bacillati</taxon>
        <taxon>Bacillota</taxon>
        <taxon>Bacilli</taxon>
        <taxon>Bacillales</taxon>
        <taxon>Bacillaceae</taxon>
        <taxon>Peribacillus</taxon>
    </lineage>
</organism>
<evidence type="ECO:0000259" key="2">
    <source>
        <dbReference type="Pfam" id="PF22570"/>
    </source>
</evidence>
<keyword evidence="4" id="KW-1185">Reference proteome</keyword>
<dbReference type="Proteomes" id="UP000602076">
    <property type="component" value="Unassembled WGS sequence"/>
</dbReference>
<keyword evidence="1" id="KW-0812">Transmembrane</keyword>
<feature type="transmembrane region" description="Helical" evidence="1">
    <location>
        <begin position="137"/>
        <end position="158"/>
    </location>
</feature>
<dbReference type="RefSeq" id="WP_190997350.1">
    <property type="nucleotide sequence ID" value="NZ_JACXSI010000011.1"/>
</dbReference>
<evidence type="ECO:0000313" key="4">
    <source>
        <dbReference type="Proteomes" id="UP000602076"/>
    </source>
</evidence>
<feature type="transmembrane region" description="Helical" evidence="1">
    <location>
        <begin position="106"/>
        <end position="122"/>
    </location>
</feature>
<feature type="transmembrane region" description="Helical" evidence="1">
    <location>
        <begin position="58"/>
        <end position="75"/>
    </location>
</feature>